<feature type="active site" description="Proton donor" evidence="4">
    <location>
        <position position="175"/>
    </location>
</feature>
<dbReference type="Gene3D" id="2.60.120.200">
    <property type="match status" value="1"/>
</dbReference>
<evidence type="ECO:0000313" key="9">
    <source>
        <dbReference type="EMBL" id="MBB6351423.1"/>
    </source>
</evidence>
<sequence>MIRNPVLPGFHPDPSILRVGADYYLATSTFEWYPGVRLHHSRDLVHWRPLGGVLDERRLLDLSGVPDSGGVWAPDLTYHDGLFHLVYGVMDNYAHGVKDITNHLVTAPTVEGPWSDPVRLPGRGFDASLFHTAEGSWLLNMVFDSRPGKGFAGIEIRPLTGGEPRALLADRGLTEGPHLYRVGDRHYLVVAEGGTGYEHGITVLRSRDLFGPYEADPAGPMLTSRHDPSLALQKAGHGCLVETQAGEWYVAHLAARPYTPRGRCVLGRETALQRVEWVDGWPRVAGGVPAVEVPAPALPPHPWPAAAAGWDPPDQPPGAPPRGASAVGPARRGPSGARPVRHPDWSTLRRPASSDWLGVSGDRLTVAGGQSPHGRRAPSLFARRVTASRCSLEARVTFEPGGVHQSAGLVAYYNALNWHYLALTTDGLVLTTSDRGVRTVHLTEPCPSRTVLAVTFDGPVVRFSRDGRDLPAELDATILSDEYADEIVDGRLRTFGFTGAFAGLWVQDLAGEGCSAVFDRTRYRED</sequence>
<evidence type="ECO:0000256" key="2">
    <source>
        <dbReference type="ARBA" id="ARBA00022801"/>
    </source>
</evidence>
<dbReference type="InterPro" id="IPR041542">
    <property type="entry name" value="GH43_C2"/>
</dbReference>
<dbReference type="PANTHER" id="PTHR42812:SF12">
    <property type="entry name" value="BETA-XYLOSIDASE-RELATED"/>
    <property type="match status" value="1"/>
</dbReference>
<evidence type="ECO:0000256" key="3">
    <source>
        <dbReference type="ARBA" id="ARBA00023295"/>
    </source>
</evidence>
<dbReference type="Pfam" id="PF04616">
    <property type="entry name" value="Glyco_hydro_43"/>
    <property type="match status" value="1"/>
</dbReference>
<feature type="region of interest" description="Disordered" evidence="7">
    <location>
        <begin position="302"/>
        <end position="352"/>
    </location>
</feature>
<accession>A0A7X0F0Z5</accession>
<dbReference type="SUPFAM" id="SSF49899">
    <property type="entry name" value="Concanavalin A-like lectins/glucanases"/>
    <property type="match status" value="1"/>
</dbReference>
<feature type="site" description="Important for catalytic activity, responsible for pKa modulation of the active site Glu and correct orientation of both the proton donor and substrate" evidence="5">
    <location>
        <position position="126"/>
    </location>
</feature>
<dbReference type="GO" id="GO:0005975">
    <property type="term" value="P:carbohydrate metabolic process"/>
    <property type="evidence" value="ECO:0007669"/>
    <property type="project" value="InterPro"/>
</dbReference>
<keyword evidence="3 6" id="KW-0326">Glycosidase</keyword>
<gene>
    <name evidence="9" type="ORF">FHU36_008006</name>
</gene>
<dbReference type="PANTHER" id="PTHR42812">
    <property type="entry name" value="BETA-XYLOSIDASE"/>
    <property type="match status" value="1"/>
</dbReference>
<feature type="active site" description="Proton acceptor" evidence="4">
    <location>
        <position position="13"/>
    </location>
</feature>
<evidence type="ECO:0000256" key="5">
    <source>
        <dbReference type="PIRSR" id="PIRSR606710-2"/>
    </source>
</evidence>
<dbReference type="AlphaFoldDB" id="A0A7X0F0Z5"/>
<reference evidence="9 10" key="1">
    <citation type="submission" date="2020-08" db="EMBL/GenBank/DDBJ databases">
        <title>Sequencing the genomes of 1000 actinobacteria strains.</title>
        <authorList>
            <person name="Klenk H.-P."/>
        </authorList>
    </citation>
    <scope>NUCLEOTIDE SEQUENCE [LARGE SCALE GENOMIC DNA]</scope>
    <source>
        <strain evidence="9 10">DSM 45913</strain>
    </source>
</reference>
<feature type="domain" description="Beta-xylosidase C-terminal Concanavalin A-like" evidence="8">
    <location>
        <begin position="343"/>
        <end position="524"/>
    </location>
</feature>
<evidence type="ECO:0000256" key="1">
    <source>
        <dbReference type="ARBA" id="ARBA00009865"/>
    </source>
</evidence>
<protein>
    <submittedName>
        <fullName evidence="9">Xylan 1,4-beta-xylosidase</fullName>
        <ecNumber evidence="9">3.2.1.37</ecNumber>
    </submittedName>
</protein>
<dbReference type="Pfam" id="PF17851">
    <property type="entry name" value="GH43_C2"/>
    <property type="match status" value="1"/>
</dbReference>
<dbReference type="Proteomes" id="UP000583800">
    <property type="component" value="Unassembled WGS sequence"/>
</dbReference>
<dbReference type="RefSeq" id="WP_185089181.1">
    <property type="nucleotide sequence ID" value="NZ_JACHJB010000004.1"/>
</dbReference>
<proteinExistence type="inferred from homology"/>
<evidence type="ECO:0000259" key="8">
    <source>
        <dbReference type="Pfam" id="PF17851"/>
    </source>
</evidence>
<keyword evidence="2 6" id="KW-0378">Hydrolase</keyword>
<comment type="similarity">
    <text evidence="1 6">Belongs to the glycosyl hydrolase 43 family.</text>
</comment>
<dbReference type="GO" id="GO:0009044">
    <property type="term" value="F:xylan 1,4-beta-xylosidase activity"/>
    <property type="evidence" value="ECO:0007669"/>
    <property type="project" value="UniProtKB-EC"/>
</dbReference>
<dbReference type="InterPro" id="IPR006710">
    <property type="entry name" value="Glyco_hydro_43"/>
</dbReference>
<evidence type="ECO:0000256" key="4">
    <source>
        <dbReference type="PIRSR" id="PIRSR606710-1"/>
    </source>
</evidence>
<keyword evidence="10" id="KW-1185">Reference proteome</keyword>
<dbReference type="InterPro" id="IPR051795">
    <property type="entry name" value="Glycosyl_Hydrlase_43"/>
</dbReference>
<dbReference type="InterPro" id="IPR023296">
    <property type="entry name" value="Glyco_hydro_beta-prop_sf"/>
</dbReference>
<dbReference type="Gene3D" id="2.115.10.20">
    <property type="entry name" value="Glycosyl hydrolase domain, family 43"/>
    <property type="match status" value="1"/>
</dbReference>
<dbReference type="CDD" id="cd09000">
    <property type="entry name" value="GH43_SXA-like"/>
    <property type="match status" value="1"/>
</dbReference>
<evidence type="ECO:0000313" key="10">
    <source>
        <dbReference type="Proteomes" id="UP000583800"/>
    </source>
</evidence>
<dbReference type="EC" id="3.2.1.37" evidence="9"/>
<dbReference type="EMBL" id="JACHJB010000004">
    <property type="protein sequence ID" value="MBB6351423.1"/>
    <property type="molecule type" value="Genomic_DNA"/>
</dbReference>
<comment type="caution">
    <text evidence="9">The sequence shown here is derived from an EMBL/GenBank/DDBJ whole genome shotgun (WGS) entry which is preliminary data.</text>
</comment>
<dbReference type="SUPFAM" id="SSF75005">
    <property type="entry name" value="Arabinanase/levansucrase/invertase"/>
    <property type="match status" value="1"/>
</dbReference>
<dbReference type="InterPro" id="IPR013320">
    <property type="entry name" value="ConA-like_dom_sf"/>
</dbReference>
<organism evidence="9 10">
    <name type="scientific">Nonomuraea muscovyensis</name>
    <dbReference type="NCBI Taxonomy" id="1124761"/>
    <lineage>
        <taxon>Bacteria</taxon>
        <taxon>Bacillati</taxon>
        <taxon>Actinomycetota</taxon>
        <taxon>Actinomycetes</taxon>
        <taxon>Streptosporangiales</taxon>
        <taxon>Streptosporangiaceae</taxon>
        <taxon>Nonomuraea</taxon>
    </lineage>
</organism>
<evidence type="ECO:0000256" key="7">
    <source>
        <dbReference type="SAM" id="MobiDB-lite"/>
    </source>
</evidence>
<evidence type="ECO:0000256" key="6">
    <source>
        <dbReference type="RuleBase" id="RU361187"/>
    </source>
</evidence>
<name>A0A7X0F0Z5_9ACTN</name>